<dbReference type="Pfam" id="PF06965">
    <property type="entry name" value="Na_H_antiport_1"/>
    <property type="match status" value="1"/>
</dbReference>
<dbReference type="GO" id="GO:0015385">
    <property type="term" value="F:sodium:proton antiporter activity"/>
    <property type="evidence" value="ECO:0007669"/>
    <property type="project" value="UniProtKB-UniRule"/>
</dbReference>
<dbReference type="AlphaFoldDB" id="A0A1G1T2X3"/>
<dbReference type="Gene3D" id="1.20.1530.10">
    <property type="entry name" value="Na+/H+ antiporter like domain"/>
    <property type="match status" value="1"/>
</dbReference>
<protein>
    <recommendedName>
        <fullName evidence="6">Na(+)/H(+) antiporter NhaA</fullName>
    </recommendedName>
    <alternativeName>
        <fullName evidence="6">Sodium/proton antiporter NhaA</fullName>
    </alternativeName>
</protein>
<dbReference type="GO" id="GO:0006885">
    <property type="term" value="P:regulation of pH"/>
    <property type="evidence" value="ECO:0007669"/>
    <property type="project" value="UniProtKB-UniRule"/>
</dbReference>
<keyword evidence="5 6" id="KW-0472">Membrane</keyword>
<evidence type="ECO:0000313" key="8">
    <source>
        <dbReference type="Proteomes" id="UP000176294"/>
    </source>
</evidence>
<keyword evidence="4 6" id="KW-1133">Transmembrane helix</keyword>
<gene>
    <name evidence="6" type="primary">nhaA</name>
    <name evidence="7" type="ORF">BEN47_02590</name>
</gene>
<keyword evidence="8" id="KW-1185">Reference proteome</keyword>
<keyword evidence="6" id="KW-0915">Sodium</keyword>
<dbReference type="GO" id="GO:0005886">
    <property type="term" value="C:plasma membrane"/>
    <property type="evidence" value="ECO:0007669"/>
    <property type="project" value="UniProtKB-SubCell"/>
</dbReference>
<evidence type="ECO:0000256" key="6">
    <source>
        <dbReference type="HAMAP-Rule" id="MF_01844"/>
    </source>
</evidence>
<dbReference type="InterPro" id="IPR023171">
    <property type="entry name" value="Na/H_antiporter_dom_sf"/>
</dbReference>
<keyword evidence="2 6" id="KW-1003">Cell membrane</keyword>
<comment type="similarity">
    <text evidence="6">Belongs to the NhaA Na(+)/H(+) (TC 2.A.33) antiporter family.</text>
</comment>
<organism evidence="7 8">
    <name type="scientific">Hymenobacter lapidarius</name>
    <dbReference type="NCBI Taxonomy" id="1908237"/>
    <lineage>
        <taxon>Bacteria</taxon>
        <taxon>Pseudomonadati</taxon>
        <taxon>Bacteroidota</taxon>
        <taxon>Cytophagia</taxon>
        <taxon>Cytophagales</taxon>
        <taxon>Hymenobacteraceae</taxon>
        <taxon>Hymenobacter</taxon>
    </lineage>
</organism>
<dbReference type="Proteomes" id="UP000176294">
    <property type="component" value="Unassembled WGS sequence"/>
</dbReference>
<feature type="transmembrane region" description="Helical" evidence="6">
    <location>
        <begin position="136"/>
        <end position="155"/>
    </location>
</feature>
<keyword evidence="6" id="KW-0406">Ion transport</keyword>
<name>A0A1G1T2X3_9BACT</name>
<feature type="transmembrane region" description="Helical" evidence="6">
    <location>
        <begin position="412"/>
        <end position="429"/>
    </location>
</feature>
<feature type="transmembrane region" description="Helical" evidence="6">
    <location>
        <begin position="342"/>
        <end position="366"/>
    </location>
</feature>
<evidence type="ECO:0000256" key="2">
    <source>
        <dbReference type="ARBA" id="ARBA00022475"/>
    </source>
</evidence>
<evidence type="ECO:0000313" key="7">
    <source>
        <dbReference type="EMBL" id="OGX85225.1"/>
    </source>
</evidence>
<sequence length="437" mass="47660">MPNIRFFRPLIRPFAYFFRSQAASCLLLLGSAALALLLANTNWGPAKYFPGVWNEHLRITLHHVVLDHTLLDWLNDGLMTLFFLMVGLEIKREVLGGELASLHQAALPIAGALGGMLVPALLFTLLNYGTPTAGGWGIPIATDIAFALAMLQLLGPRVPLGLKVFLMALAIVDDLGAVIVIAVFYTKTLHLHYFYLAFGTWSLLLFFNYLRFRSLWAFLPLGVVLTYFMLESGIHTTLAGVLLAVAIPYRATRPRPDMLQRLNQQLSRLRNKTHWKDADPHRISAEMEVLGRLSSSPAQRLEGQLHKLVAFFVVPLFAFANSSLVIAPTAVQGLFTPLGLGILVGLVVGKPLGIGTLCWLTVRLGWAALPPGVSWRQVWAVGVLAGIGFTMSIFITLLALGHYSSDTDTAKLAVLVGSTCASALGYLLLRSTLAAPK</sequence>
<proteinExistence type="inferred from homology"/>
<dbReference type="PANTHER" id="PTHR30341:SF0">
    <property type="entry name" value="NA(+)_H(+) ANTIPORTER NHAA"/>
    <property type="match status" value="1"/>
</dbReference>
<dbReference type="NCBIfam" id="TIGR00773">
    <property type="entry name" value="NhaA"/>
    <property type="match status" value="1"/>
</dbReference>
<keyword evidence="3 6" id="KW-0812">Transmembrane</keyword>
<feature type="transmembrane region" description="Helical" evidence="6">
    <location>
        <begin position="164"/>
        <end position="185"/>
    </location>
</feature>
<evidence type="ECO:0000256" key="5">
    <source>
        <dbReference type="ARBA" id="ARBA00023136"/>
    </source>
</evidence>
<feature type="transmembrane region" description="Helical" evidence="6">
    <location>
        <begin position="236"/>
        <end position="252"/>
    </location>
</feature>
<dbReference type="RefSeq" id="WP_070728613.1">
    <property type="nucleotide sequence ID" value="NZ_MDZB01000109.1"/>
</dbReference>
<feature type="transmembrane region" description="Helical" evidence="6">
    <location>
        <begin position="191"/>
        <end position="207"/>
    </location>
</feature>
<feature type="transmembrane region" description="Helical" evidence="6">
    <location>
        <begin position="109"/>
        <end position="130"/>
    </location>
</feature>
<keyword evidence="6" id="KW-0739">Sodium transport</keyword>
<keyword evidence="6" id="KW-0050">Antiport</keyword>
<feature type="transmembrane region" description="Helical" evidence="6">
    <location>
        <begin position="378"/>
        <end position="400"/>
    </location>
</feature>
<dbReference type="OrthoDB" id="9808135at2"/>
<dbReference type="EMBL" id="MDZB01000109">
    <property type="protein sequence ID" value="OGX85225.1"/>
    <property type="molecule type" value="Genomic_DNA"/>
</dbReference>
<dbReference type="HAMAP" id="MF_01844">
    <property type="entry name" value="NhaA"/>
    <property type="match status" value="1"/>
</dbReference>
<comment type="caution">
    <text evidence="7">The sequence shown here is derived from an EMBL/GenBank/DDBJ whole genome shotgun (WGS) entry which is preliminary data.</text>
</comment>
<evidence type="ECO:0000256" key="1">
    <source>
        <dbReference type="ARBA" id="ARBA00004429"/>
    </source>
</evidence>
<dbReference type="InterPro" id="IPR004670">
    <property type="entry name" value="NhaA"/>
</dbReference>
<evidence type="ECO:0000256" key="3">
    <source>
        <dbReference type="ARBA" id="ARBA00022692"/>
    </source>
</evidence>
<feature type="transmembrane region" description="Helical" evidence="6">
    <location>
        <begin position="308"/>
        <end position="330"/>
    </location>
</feature>
<comment type="catalytic activity">
    <reaction evidence="6">
        <text>Na(+)(in) + 2 H(+)(out) = Na(+)(out) + 2 H(+)(in)</text>
        <dbReference type="Rhea" id="RHEA:29251"/>
        <dbReference type="ChEBI" id="CHEBI:15378"/>
        <dbReference type="ChEBI" id="CHEBI:29101"/>
    </reaction>
</comment>
<dbReference type="PANTHER" id="PTHR30341">
    <property type="entry name" value="SODIUM ION/PROTON ANTIPORTER NHAA-RELATED"/>
    <property type="match status" value="1"/>
</dbReference>
<comment type="subcellular location">
    <subcellularLocation>
        <location evidence="1">Cell inner membrane</location>
        <topology evidence="1">Multi-pass membrane protein</topology>
    </subcellularLocation>
    <subcellularLocation>
        <location evidence="6">Cell membrane</location>
        <topology evidence="6">Multi-pass membrane protein</topology>
    </subcellularLocation>
</comment>
<dbReference type="STRING" id="1908237.BEN47_02590"/>
<accession>A0A1G1T2X3</accession>
<comment type="function">
    <text evidence="6">Na(+)/H(+) antiporter that extrudes sodium in exchange for external protons.</text>
</comment>
<evidence type="ECO:0000256" key="4">
    <source>
        <dbReference type="ARBA" id="ARBA00022989"/>
    </source>
</evidence>
<keyword evidence="6" id="KW-0813">Transport</keyword>
<reference evidence="7 8" key="1">
    <citation type="submission" date="2016-08" db="EMBL/GenBank/DDBJ databases">
        <title>Hymenobacter coccineus sp. nov., Hymenobacter lapidarius sp. nov. and Hymenobacter glacialis sp. nov., isolated from Antarctic soil.</title>
        <authorList>
            <person name="Sedlacek I."/>
            <person name="Kralova S."/>
            <person name="Kyrova K."/>
            <person name="Maslanova I."/>
            <person name="Stankova E."/>
            <person name="Vrbovska V."/>
            <person name="Nemec M."/>
            <person name="Bartak M."/>
            <person name="Svec P."/>
            <person name="Busse H.-J."/>
            <person name="Pantucek R."/>
        </authorList>
    </citation>
    <scope>NUCLEOTIDE SEQUENCE [LARGE SCALE GENOMIC DNA]</scope>
    <source>
        <strain evidence="7 8">CCM 8643</strain>
    </source>
</reference>